<proteinExistence type="predicted"/>
<dbReference type="AlphaFoldDB" id="A0A1X0RMI1"/>
<sequence length="225" mass="24759">MVPSAKLSVKIIKPIKINNSSTPPAPSYITMSSGCTEDLLDLSCNQLTSPLGLSYDTSSPIIYSASLAHLLPSHTIQGQGGRYDHQVFAATEPRGQFKMHARFWIYYLIDIIGQNKLYDMCKLPFSQGNAGCFKIGSAVNFGSLGTNISSAVANLGFWLAIEQVRRVGMLLFDIVILSAHIHNNKRDIPEADVSSTSFTLILRALPVLFNGRRLELILGLVWFKL</sequence>
<reference evidence="1 2" key="1">
    <citation type="journal article" date="2016" name="Proc. Natl. Acad. Sci. U.S.A.">
        <title>Lipid metabolic changes in an early divergent fungus govern the establishment of a mutualistic symbiosis with endobacteria.</title>
        <authorList>
            <person name="Lastovetsky O.A."/>
            <person name="Gaspar M.L."/>
            <person name="Mondo S.J."/>
            <person name="LaButti K.M."/>
            <person name="Sandor L."/>
            <person name="Grigoriev I.V."/>
            <person name="Henry S.A."/>
            <person name="Pawlowska T.E."/>
        </authorList>
    </citation>
    <scope>NUCLEOTIDE SEQUENCE [LARGE SCALE GENOMIC DNA]</scope>
    <source>
        <strain evidence="1 2">ATCC 11559</strain>
    </source>
</reference>
<name>A0A1X0RMI1_RHIZD</name>
<accession>A0A1X0RMI1</accession>
<evidence type="ECO:0000313" key="1">
    <source>
        <dbReference type="EMBL" id="ORE13239.1"/>
    </source>
</evidence>
<protein>
    <submittedName>
        <fullName evidence="1">Uncharacterized protein</fullName>
    </submittedName>
</protein>
<evidence type="ECO:0000313" key="2">
    <source>
        <dbReference type="Proteomes" id="UP000242381"/>
    </source>
</evidence>
<gene>
    <name evidence="1" type="ORF">BCV71DRAFT_258717</name>
</gene>
<organism evidence="1 2">
    <name type="scientific">Rhizopus microsporus</name>
    <dbReference type="NCBI Taxonomy" id="58291"/>
    <lineage>
        <taxon>Eukaryota</taxon>
        <taxon>Fungi</taxon>
        <taxon>Fungi incertae sedis</taxon>
        <taxon>Mucoromycota</taxon>
        <taxon>Mucoromycotina</taxon>
        <taxon>Mucoromycetes</taxon>
        <taxon>Mucorales</taxon>
        <taxon>Mucorineae</taxon>
        <taxon>Rhizopodaceae</taxon>
        <taxon>Rhizopus</taxon>
    </lineage>
</organism>
<dbReference type="Proteomes" id="UP000242381">
    <property type="component" value="Unassembled WGS sequence"/>
</dbReference>
<dbReference type="PROSITE" id="PS51257">
    <property type="entry name" value="PROKAR_LIPOPROTEIN"/>
    <property type="match status" value="1"/>
</dbReference>
<dbReference type="EMBL" id="KV921554">
    <property type="protein sequence ID" value="ORE13239.1"/>
    <property type="molecule type" value="Genomic_DNA"/>
</dbReference>